<dbReference type="PANTHER" id="PTHR38600">
    <property type="entry name" value="TRANSCRIPTIONAL REGULATORY PROTEIN"/>
    <property type="match status" value="1"/>
</dbReference>
<dbReference type="GO" id="GO:0003700">
    <property type="term" value="F:DNA-binding transcription factor activity"/>
    <property type="evidence" value="ECO:0007669"/>
    <property type="project" value="InterPro"/>
</dbReference>
<proteinExistence type="predicted"/>
<keyword evidence="5" id="KW-1185">Reference proteome</keyword>
<dbReference type="EMBL" id="PGTD01000017">
    <property type="protein sequence ID" value="PJE27695.1"/>
    <property type="molecule type" value="Genomic_DNA"/>
</dbReference>
<protein>
    <submittedName>
        <fullName evidence="2">ArsR family transcriptional regulator</fullName>
    </submittedName>
    <submittedName>
        <fullName evidence="3">Transcriptional regulator, ArsR family</fullName>
    </submittedName>
</protein>
<dbReference type="NCBIfam" id="NF033788">
    <property type="entry name" value="HTH_metalloreg"/>
    <property type="match status" value="1"/>
</dbReference>
<dbReference type="RefSeq" id="WP_097144145.1">
    <property type="nucleotide sequence ID" value="NZ_OBEA01000001.1"/>
</dbReference>
<dbReference type="CDD" id="cd00090">
    <property type="entry name" value="HTH_ARSR"/>
    <property type="match status" value="1"/>
</dbReference>
<dbReference type="SUPFAM" id="SSF46785">
    <property type="entry name" value="Winged helix' DNA-binding domain"/>
    <property type="match status" value="1"/>
</dbReference>
<evidence type="ECO:0000313" key="4">
    <source>
        <dbReference type="Proteomes" id="UP000231655"/>
    </source>
</evidence>
<dbReference type="InterPro" id="IPR011991">
    <property type="entry name" value="ArsR-like_HTH"/>
</dbReference>
<evidence type="ECO:0000313" key="3">
    <source>
        <dbReference type="EMBL" id="SNY37709.1"/>
    </source>
</evidence>
<dbReference type="InterPro" id="IPR036390">
    <property type="entry name" value="WH_DNA-bd_sf"/>
</dbReference>
<evidence type="ECO:0000313" key="5">
    <source>
        <dbReference type="Proteomes" id="UP000231702"/>
    </source>
</evidence>
<dbReference type="Gene3D" id="1.10.10.10">
    <property type="entry name" value="Winged helix-like DNA-binding domain superfamily/Winged helix DNA-binding domain"/>
    <property type="match status" value="1"/>
</dbReference>
<reference evidence="2 5" key="2">
    <citation type="journal article" date="2018" name="Int. J. Syst. Evol. Microbiol.">
        <title>Pseudooceanicola lipolyticus sp. nov., a marine alphaproteobacterium, reclassification of Oceanicola flagellatus as Pseudooceanicola flagellatus comb. nov. and emended description of the genus Pseudooceanicola.</title>
        <authorList>
            <person name="Huang M.-M."/>
            <person name="Guo L.-L."/>
            <person name="Wu Y.-H."/>
            <person name="Lai Q.-L."/>
            <person name="Shao Z.-Z."/>
            <person name="Wang C.-S."/>
            <person name="Wu M."/>
            <person name="Xu X.-W."/>
        </authorList>
    </citation>
    <scope>NUCLEOTIDE SEQUENCE [LARGE SCALE GENOMIC DNA]</scope>
    <source>
        <strain evidence="2 5">Ar-45</strain>
    </source>
</reference>
<dbReference type="SMART" id="SM00418">
    <property type="entry name" value="HTH_ARSR"/>
    <property type="match status" value="1"/>
</dbReference>
<name>A0A285HPP5_9RHOB</name>
<dbReference type="AlphaFoldDB" id="A0A285HPP5"/>
<dbReference type="PANTHER" id="PTHR38600:SF2">
    <property type="entry name" value="SLL0088 PROTEIN"/>
    <property type="match status" value="1"/>
</dbReference>
<evidence type="ECO:0000259" key="1">
    <source>
        <dbReference type="PROSITE" id="PS50987"/>
    </source>
</evidence>
<dbReference type="InterPro" id="IPR001845">
    <property type="entry name" value="HTH_ArsR_DNA-bd_dom"/>
</dbReference>
<accession>A0A285HPP5</accession>
<dbReference type="Pfam" id="PF12840">
    <property type="entry name" value="HTH_20"/>
    <property type="match status" value="1"/>
</dbReference>
<dbReference type="OrthoDB" id="9790747at2"/>
<sequence length="111" mass="12188">MTDLPATFAALADSTRLSLLEKLIRDGELPAGALSEGAGISAPAISRHLKILRQAGLITQRVAGTHRYYSANPQALAEIHGWTRNHRAFWEGSLDRLDTLLALDPEEEEDR</sequence>
<dbReference type="EMBL" id="OBEA01000001">
    <property type="protein sequence ID" value="SNY37709.1"/>
    <property type="molecule type" value="Genomic_DNA"/>
</dbReference>
<dbReference type="Proteomes" id="UP000231655">
    <property type="component" value="Unassembled WGS sequence"/>
</dbReference>
<dbReference type="InterPro" id="IPR036388">
    <property type="entry name" value="WH-like_DNA-bd_sf"/>
</dbReference>
<dbReference type="PROSITE" id="PS50987">
    <property type="entry name" value="HTH_ARSR_2"/>
    <property type="match status" value="1"/>
</dbReference>
<reference evidence="3 4" key="1">
    <citation type="submission" date="2017-09" db="EMBL/GenBank/DDBJ databases">
        <authorList>
            <person name="Ehlers B."/>
            <person name="Leendertz F.H."/>
        </authorList>
    </citation>
    <scope>NUCLEOTIDE SEQUENCE [LARGE SCALE GENOMIC DNA]</scope>
    <source>
        <strain evidence="3 4">CGMCC 1.12662</strain>
    </source>
</reference>
<gene>
    <name evidence="2" type="ORF">CVM39_14040</name>
    <name evidence="3" type="ORF">SAMN06297129_0349</name>
</gene>
<dbReference type="Proteomes" id="UP000231702">
    <property type="component" value="Unassembled WGS sequence"/>
</dbReference>
<feature type="domain" description="HTH arsR-type" evidence="1">
    <location>
        <begin position="1"/>
        <end position="91"/>
    </location>
</feature>
<organism evidence="3 4">
    <name type="scientific">Pseudooceanicola antarcticus</name>
    <dbReference type="NCBI Taxonomy" id="1247613"/>
    <lineage>
        <taxon>Bacteria</taxon>
        <taxon>Pseudomonadati</taxon>
        <taxon>Pseudomonadota</taxon>
        <taxon>Alphaproteobacteria</taxon>
        <taxon>Rhodobacterales</taxon>
        <taxon>Paracoccaceae</taxon>
        <taxon>Pseudooceanicola</taxon>
    </lineage>
</organism>
<evidence type="ECO:0000313" key="2">
    <source>
        <dbReference type="EMBL" id="PJE27695.1"/>
    </source>
</evidence>